<dbReference type="Proteomes" id="UP000030762">
    <property type="component" value="Unassembled WGS sequence"/>
</dbReference>
<dbReference type="eggNOG" id="ENOG502QUBT">
    <property type="taxonomic scope" value="Eukaryota"/>
</dbReference>
<protein>
    <submittedName>
        <fullName evidence="2">Uncharacterized protein</fullName>
    </submittedName>
</protein>
<feature type="compositionally biased region" description="Acidic residues" evidence="1">
    <location>
        <begin position="92"/>
        <end position="101"/>
    </location>
</feature>
<dbReference type="OMA" id="YVEQWIT"/>
<dbReference type="GeneID" id="19942330"/>
<name>T0R5H2_SAPDV</name>
<evidence type="ECO:0000256" key="1">
    <source>
        <dbReference type="SAM" id="MobiDB-lite"/>
    </source>
</evidence>
<feature type="compositionally biased region" description="Low complexity" evidence="1">
    <location>
        <begin position="30"/>
        <end position="43"/>
    </location>
</feature>
<dbReference type="RefSeq" id="XP_008605359.1">
    <property type="nucleotide sequence ID" value="XM_008607137.1"/>
</dbReference>
<dbReference type="InParanoid" id="T0R5H2"/>
<sequence length="289" mass="32620">MLASSMISSLPPCPTGESPRAKRKRSVDASSPSDGGMSPSSMDEVPCKKSKATEETHFKPTEDHDPRECSDAPLHEDPLRDPTTAPLSTAPEDGECTDLDNSDSPLHAPESNCPLDSPRSDVNSPPRAPQDDCYDAYYDGPGYDDFADDADRRRRTLKLQYWTRSDACKERKWDHLDLLDSEEHGMTREEHIYATTLAGRTSYMEPNMFPYSTPEGIEHWTLWSRLEMRHADVQDYVEQWITTNAPHVTAWNYDDNPERSINIFHVHVYLQVGGEGDVLQGRGVNDLVH</sequence>
<dbReference type="EMBL" id="JH767134">
    <property type="protein sequence ID" value="EQC41645.1"/>
    <property type="molecule type" value="Genomic_DNA"/>
</dbReference>
<reference evidence="2 3" key="1">
    <citation type="submission" date="2012-04" db="EMBL/GenBank/DDBJ databases">
        <title>The Genome Sequence of Saprolegnia declina VS20.</title>
        <authorList>
            <consortium name="The Broad Institute Genome Sequencing Platform"/>
            <person name="Russ C."/>
            <person name="Nusbaum C."/>
            <person name="Tyler B."/>
            <person name="van West P."/>
            <person name="Dieguez-Uribeondo J."/>
            <person name="de Bruijn I."/>
            <person name="Tripathy S."/>
            <person name="Jiang R."/>
            <person name="Young S.K."/>
            <person name="Zeng Q."/>
            <person name="Gargeya S."/>
            <person name="Fitzgerald M."/>
            <person name="Haas B."/>
            <person name="Abouelleil A."/>
            <person name="Alvarado L."/>
            <person name="Arachchi H.M."/>
            <person name="Berlin A."/>
            <person name="Chapman S.B."/>
            <person name="Goldberg J."/>
            <person name="Griggs A."/>
            <person name="Gujja S."/>
            <person name="Hansen M."/>
            <person name="Howarth C."/>
            <person name="Imamovic A."/>
            <person name="Larimer J."/>
            <person name="McCowen C."/>
            <person name="Montmayeur A."/>
            <person name="Murphy C."/>
            <person name="Neiman D."/>
            <person name="Pearson M."/>
            <person name="Priest M."/>
            <person name="Roberts A."/>
            <person name="Saif S."/>
            <person name="Shea T."/>
            <person name="Sisk P."/>
            <person name="Sykes S."/>
            <person name="Wortman J."/>
            <person name="Nusbaum C."/>
            <person name="Birren B."/>
        </authorList>
    </citation>
    <scope>NUCLEOTIDE SEQUENCE [LARGE SCALE GENOMIC DNA]</scope>
    <source>
        <strain evidence="2 3">VS20</strain>
    </source>
</reference>
<feature type="region of interest" description="Disordered" evidence="1">
    <location>
        <begin position="1"/>
        <end position="135"/>
    </location>
</feature>
<evidence type="ECO:0000313" key="2">
    <source>
        <dbReference type="EMBL" id="EQC41645.1"/>
    </source>
</evidence>
<dbReference type="STRING" id="1156394.T0R5H2"/>
<dbReference type="OrthoDB" id="498286at2759"/>
<feature type="compositionally biased region" description="Basic and acidic residues" evidence="1">
    <location>
        <begin position="45"/>
        <end position="80"/>
    </location>
</feature>
<gene>
    <name evidence="2" type="ORF">SDRG_01603</name>
</gene>
<evidence type="ECO:0000313" key="3">
    <source>
        <dbReference type="Proteomes" id="UP000030762"/>
    </source>
</evidence>
<dbReference type="VEuPathDB" id="FungiDB:SDRG_01603"/>
<proteinExistence type="predicted"/>
<keyword evidence="3" id="KW-1185">Reference proteome</keyword>
<dbReference type="AlphaFoldDB" id="T0R5H2"/>
<organism evidence="2 3">
    <name type="scientific">Saprolegnia diclina (strain VS20)</name>
    <dbReference type="NCBI Taxonomy" id="1156394"/>
    <lineage>
        <taxon>Eukaryota</taxon>
        <taxon>Sar</taxon>
        <taxon>Stramenopiles</taxon>
        <taxon>Oomycota</taxon>
        <taxon>Saprolegniomycetes</taxon>
        <taxon>Saprolegniales</taxon>
        <taxon>Saprolegniaceae</taxon>
        <taxon>Saprolegnia</taxon>
    </lineage>
</organism>
<accession>T0R5H2</accession>